<evidence type="ECO:0000256" key="1">
    <source>
        <dbReference type="SAM" id="MobiDB-lite"/>
    </source>
</evidence>
<evidence type="ECO:0000313" key="3">
    <source>
        <dbReference type="Proteomes" id="UP000276133"/>
    </source>
</evidence>
<comment type="caution">
    <text evidence="2">The sequence shown here is derived from an EMBL/GenBank/DDBJ whole genome shotgun (WGS) entry which is preliminary data.</text>
</comment>
<evidence type="ECO:0000313" key="2">
    <source>
        <dbReference type="EMBL" id="RNA36078.1"/>
    </source>
</evidence>
<name>A0A3M7SKP5_BRAPC</name>
<feature type="region of interest" description="Disordered" evidence="1">
    <location>
        <begin position="1"/>
        <end position="21"/>
    </location>
</feature>
<dbReference type="EMBL" id="REGN01001246">
    <property type="protein sequence ID" value="RNA36078.1"/>
    <property type="molecule type" value="Genomic_DNA"/>
</dbReference>
<dbReference type="Proteomes" id="UP000276133">
    <property type="component" value="Unassembled WGS sequence"/>
</dbReference>
<sequence>MNRGSLNIRGQISPASSPRFSRTNEISEAADLKLFMSAIEACNLERDNDSATKKELNLSLPKAIQFSCLFCHLSKK</sequence>
<gene>
    <name evidence="2" type="ORF">BpHYR1_052728</name>
</gene>
<proteinExistence type="predicted"/>
<protein>
    <submittedName>
        <fullName evidence="2">Uncharacterized protein</fullName>
    </submittedName>
</protein>
<keyword evidence="3" id="KW-1185">Reference proteome</keyword>
<dbReference type="AlphaFoldDB" id="A0A3M7SKP5"/>
<organism evidence="2 3">
    <name type="scientific">Brachionus plicatilis</name>
    <name type="common">Marine rotifer</name>
    <name type="synonym">Brachionus muelleri</name>
    <dbReference type="NCBI Taxonomy" id="10195"/>
    <lineage>
        <taxon>Eukaryota</taxon>
        <taxon>Metazoa</taxon>
        <taxon>Spiralia</taxon>
        <taxon>Gnathifera</taxon>
        <taxon>Rotifera</taxon>
        <taxon>Eurotatoria</taxon>
        <taxon>Monogononta</taxon>
        <taxon>Pseudotrocha</taxon>
        <taxon>Ploima</taxon>
        <taxon>Brachionidae</taxon>
        <taxon>Brachionus</taxon>
    </lineage>
</organism>
<accession>A0A3M7SKP5</accession>
<reference evidence="2 3" key="1">
    <citation type="journal article" date="2018" name="Sci. Rep.">
        <title>Genomic signatures of local adaptation to the degree of environmental predictability in rotifers.</title>
        <authorList>
            <person name="Franch-Gras L."/>
            <person name="Hahn C."/>
            <person name="Garcia-Roger E.M."/>
            <person name="Carmona M.J."/>
            <person name="Serra M."/>
            <person name="Gomez A."/>
        </authorList>
    </citation>
    <scope>NUCLEOTIDE SEQUENCE [LARGE SCALE GENOMIC DNA]</scope>
    <source>
        <strain evidence="2">HYR1</strain>
    </source>
</reference>